<organism evidence="2">
    <name type="scientific">Plectosphaerella sp</name>
    <dbReference type="NCBI Taxonomy" id="1929893"/>
    <lineage>
        <taxon>Eukaryota</taxon>
        <taxon>Fungi</taxon>
        <taxon>Dikarya</taxon>
        <taxon>Ascomycota</taxon>
        <taxon>Pezizomycotina</taxon>
        <taxon>Sordariomycetes</taxon>
        <taxon>Hypocreomycetidae</taxon>
        <taxon>Glomerellales</taxon>
        <taxon>Plectosphaerellaceae</taxon>
        <taxon>Plectosphaerella</taxon>
    </lineage>
</organism>
<evidence type="ECO:0000313" key="2">
    <source>
        <dbReference type="EMBL" id="QCG70043.1"/>
    </source>
</evidence>
<evidence type="ECO:0000256" key="1">
    <source>
        <dbReference type="SAM" id="MobiDB-lite"/>
    </source>
</evidence>
<keyword evidence="2" id="KW-0496">Mitochondrion</keyword>
<dbReference type="AlphaFoldDB" id="A0A4D6SWH2"/>
<dbReference type="EMBL" id="MK697668">
    <property type="protein sequence ID" value="QCG70043.1"/>
    <property type="molecule type" value="Genomic_DNA"/>
</dbReference>
<proteinExistence type="predicted"/>
<protein>
    <submittedName>
        <fullName evidence="2">Uncharacterized protein</fullName>
    </submittedName>
</protein>
<geneLocation type="mitochondrion" evidence="2"/>
<reference evidence="2" key="1">
    <citation type="submission" date="2019-03" db="EMBL/GenBank/DDBJ databases">
        <title>Characterization of the complete mitochondrial genome of Plectosphaerella sp. (Hypocreomycetidae: Glomerellales).</title>
        <authorList>
            <person name="Wang Q."/>
        </authorList>
    </citation>
    <scope>NUCLEOTIDE SEQUENCE</scope>
</reference>
<feature type="region of interest" description="Disordered" evidence="1">
    <location>
        <begin position="160"/>
        <end position="190"/>
    </location>
</feature>
<name>A0A4D6SWH2_9PEZI</name>
<gene>
    <name evidence="2" type="primary">orf217</name>
</gene>
<feature type="compositionally biased region" description="Low complexity" evidence="1">
    <location>
        <begin position="176"/>
        <end position="185"/>
    </location>
</feature>
<sequence>MNMNMNMNNVIKFRIKTQNHSFSPSAVNYIDFRQKETDPGRIMELIKEFDKNNPRPTYNKSEGIIGAQNRMPFAWAHHHKRCDYVNEKLIESGVHFDWGTVEGVVHRLTDKEGSPFHGDRVGIAIDDTTSGIAKNDTSSGIAKNDTSSAIEKKDIVSGIAKNDTPSGINKGKECENNSTTEESSSVKYHNKKLSPLDYVLEKESTEMPSFSESAGGE</sequence>
<accession>A0A4D6SWH2</accession>